<dbReference type="InterPro" id="IPR050887">
    <property type="entry name" value="Beta-mannosidase_GH2"/>
</dbReference>
<dbReference type="Gene3D" id="3.20.20.80">
    <property type="entry name" value="Glycosidases"/>
    <property type="match status" value="1"/>
</dbReference>
<comment type="catalytic activity">
    <reaction evidence="1">
        <text>Hydrolysis of terminal, non-reducing beta-D-mannose residues in beta-D-mannosides.</text>
        <dbReference type="EC" id="3.2.1.25"/>
    </reaction>
</comment>
<keyword evidence="20" id="KW-1185">Reference proteome</keyword>
<evidence type="ECO:0000256" key="5">
    <source>
        <dbReference type="ARBA" id="ARBA00012754"/>
    </source>
</evidence>
<comment type="subcellular location">
    <subcellularLocation>
        <location evidence="2">Secreted</location>
    </subcellularLocation>
</comment>
<feature type="domain" description="Beta-mannosidase-like galactose-binding" evidence="18">
    <location>
        <begin position="66"/>
        <end position="209"/>
    </location>
</feature>
<keyword evidence="9" id="KW-0119">Carbohydrate metabolism</keyword>
<dbReference type="Gene3D" id="2.60.40.10">
    <property type="entry name" value="Immunoglobulins"/>
    <property type="match status" value="2"/>
</dbReference>
<name>A0A4Z0ZE97_9PEZI</name>
<evidence type="ECO:0000259" key="18">
    <source>
        <dbReference type="Pfam" id="PF22666"/>
    </source>
</evidence>
<evidence type="ECO:0000256" key="7">
    <source>
        <dbReference type="ARBA" id="ARBA00022801"/>
    </source>
</evidence>
<evidence type="ECO:0000256" key="4">
    <source>
        <dbReference type="ARBA" id="ARBA00011738"/>
    </source>
</evidence>
<dbReference type="Pfam" id="PF22666">
    <property type="entry name" value="Glyco_hydro_2_N2"/>
    <property type="match status" value="1"/>
</dbReference>
<comment type="similarity">
    <text evidence="12">Belongs to the glycosyl hydrolase 2 family. Beta-mannosidase B subfamily.</text>
</comment>
<proteinExistence type="inferred from homology"/>
<keyword evidence="7" id="KW-0378">Hydrolase</keyword>
<keyword evidence="8" id="KW-0325">Glycoprotein</keyword>
<evidence type="ECO:0000256" key="2">
    <source>
        <dbReference type="ARBA" id="ARBA00004613"/>
    </source>
</evidence>
<dbReference type="InterPro" id="IPR006102">
    <property type="entry name" value="Ig-like_GH2"/>
</dbReference>
<dbReference type="Pfam" id="PF17753">
    <property type="entry name" value="Ig_mannosidase"/>
    <property type="match status" value="1"/>
</dbReference>
<evidence type="ECO:0000256" key="13">
    <source>
        <dbReference type="ARBA" id="ARBA00041069"/>
    </source>
</evidence>
<dbReference type="EMBL" id="SKBN01000018">
    <property type="protein sequence ID" value="TGJ87122.1"/>
    <property type="molecule type" value="Genomic_DNA"/>
</dbReference>
<dbReference type="InterPro" id="IPR008979">
    <property type="entry name" value="Galactose-bd-like_sf"/>
</dbReference>
<dbReference type="InterPro" id="IPR041625">
    <property type="entry name" value="Beta-mannosidase_Ig"/>
</dbReference>
<accession>A0A4Z0ZE97</accession>
<evidence type="ECO:0000256" key="3">
    <source>
        <dbReference type="ARBA" id="ARBA00004740"/>
    </source>
</evidence>
<evidence type="ECO:0000256" key="10">
    <source>
        <dbReference type="ARBA" id="ARBA00023295"/>
    </source>
</evidence>
<evidence type="ECO:0000259" key="15">
    <source>
        <dbReference type="Pfam" id="PF00703"/>
    </source>
</evidence>
<evidence type="ECO:0000256" key="9">
    <source>
        <dbReference type="ARBA" id="ARBA00023277"/>
    </source>
</evidence>
<comment type="subunit">
    <text evidence="4">Homodimer.</text>
</comment>
<dbReference type="SUPFAM" id="SSF51445">
    <property type="entry name" value="(Trans)glycosidases"/>
    <property type="match status" value="1"/>
</dbReference>
<dbReference type="SUPFAM" id="SSF49303">
    <property type="entry name" value="beta-Galactosidase/glucuronidase domain"/>
    <property type="match status" value="2"/>
</dbReference>
<gene>
    <name evidence="19" type="ORF">E0Z10_g1661</name>
</gene>
<evidence type="ECO:0000256" key="6">
    <source>
        <dbReference type="ARBA" id="ARBA00022525"/>
    </source>
</evidence>
<evidence type="ECO:0000256" key="11">
    <source>
        <dbReference type="ARBA" id="ARBA00023326"/>
    </source>
</evidence>
<evidence type="ECO:0000259" key="17">
    <source>
        <dbReference type="Pfam" id="PF17786"/>
    </source>
</evidence>
<dbReference type="PANTHER" id="PTHR43730">
    <property type="entry name" value="BETA-MANNOSIDASE"/>
    <property type="match status" value="1"/>
</dbReference>
<dbReference type="GO" id="GO:0006516">
    <property type="term" value="P:glycoprotein catabolic process"/>
    <property type="evidence" value="ECO:0007669"/>
    <property type="project" value="TreeGrafter"/>
</dbReference>
<dbReference type="Pfam" id="PF00703">
    <property type="entry name" value="Glyco_hydro_2"/>
    <property type="match status" value="1"/>
</dbReference>
<dbReference type="GO" id="GO:0005576">
    <property type="term" value="C:extracellular region"/>
    <property type="evidence" value="ECO:0007669"/>
    <property type="project" value="UniProtKB-SubCell"/>
</dbReference>
<dbReference type="Gene3D" id="2.60.120.260">
    <property type="entry name" value="Galactose-binding domain-like"/>
    <property type="match status" value="1"/>
</dbReference>
<dbReference type="SUPFAM" id="SSF49785">
    <property type="entry name" value="Galactose-binding domain-like"/>
    <property type="match status" value="1"/>
</dbReference>
<dbReference type="UniPathway" id="UPA00280"/>
<feature type="domain" description="Beta-mannosidase Ig-fold" evidence="16">
    <location>
        <begin position="809"/>
        <end position="853"/>
    </location>
</feature>
<dbReference type="InterPro" id="IPR017853">
    <property type="entry name" value="GH"/>
</dbReference>
<evidence type="ECO:0000256" key="14">
    <source>
        <dbReference type="ARBA" id="ARBA00041614"/>
    </source>
</evidence>
<dbReference type="Pfam" id="PF17786">
    <property type="entry name" value="Mannosidase_ig"/>
    <property type="match status" value="1"/>
</dbReference>
<keyword evidence="10" id="KW-0326">Glycosidase</keyword>
<evidence type="ECO:0000313" key="20">
    <source>
        <dbReference type="Proteomes" id="UP000297716"/>
    </source>
</evidence>
<evidence type="ECO:0000256" key="8">
    <source>
        <dbReference type="ARBA" id="ARBA00023180"/>
    </source>
</evidence>
<evidence type="ECO:0000259" key="16">
    <source>
        <dbReference type="Pfam" id="PF17753"/>
    </source>
</evidence>
<keyword evidence="11" id="KW-0624">Polysaccharide degradation</keyword>
<dbReference type="InterPro" id="IPR041447">
    <property type="entry name" value="Mannosidase_ig"/>
</dbReference>
<protein>
    <recommendedName>
        <fullName evidence="13">Beta-mannosidase B</fullName>
        <ecNumber evidence="5">3.2.1.25</ecNumber>
    </recommendedName>
    <alternativeName>
        <fullName evidence="14">Mannanase B</fullName>
    </alternativeName>
</protein>
<reference evidence="19 20" key="1">
    <citation type="submission" date="2019-03" db="EMBL/GenBank/DDBJ databases">
        <title>Draft genome sequence of Xylaria hypoxylon DSM 108379, a ubiquitous saprotrophic-parasitic fungi on hardwood.</title>
        <authorList>
            <person name="Buettner E."/>
            <person name="Leonhardt S."/>
            <person name="Gebauer A.M."/>
            <person name="Liers C."/>
            <person name="Hofrichter M."/>
            <person name="Kellner H."/>
        </authorList>
    </citation>
    <scope>NUCLEOTIDE SEQUENCE [LARGE SCALE GENOMIC DNA]</scope>
    <source>
        <strain evidence="19 20">DSM 108379</strain>
    </source>
</reference>
<evidence type="ECO:0000256" key="1">
    <source>
        <dbReference type="ARBA" id="ARBA00000829"/>
    </source>
</evidence>
<dbReference type="PANTHER" id="PTHR43730:SF1">
    <property type="entry name" value="BETA-MANNOSIDASE"/>
    <property type="match status" value="1"/>
</dbReference>
<dbReference type="STRING" id="37992.A0A4Z0ZE97"/>
<dbReference type="GO" id="GO:0000272">
    <property type="term" value="P:polysaccharide catabolic process"/>
    <property type="evidence" value="ECO:0007669"/>
    <property type="project" value="UniProtKB-KW"/>
</dbReference>
<feature type="domain" description="Mannosidase Ig/CBM-like" evidence="17">
    <location>
        <begin position="697"/>
        <end position="795"/>
    </location>
</feature>
<dbReference type="GO" id="GO:0004567">
    <property type="term" value="F:beta-mannosidase activity"/>
    <property type="evidence" value="ECO:0007669"/>
    <property type="project" value="UniProtKB-EC"/>
</dbReference>
<dbReference type="EC" id="3.2.1.25" evidence="5"/>
<dbReference type="InterPro" id="IPR013783">
    <property type="entry name" value="Ig-like_fold"/>
</dbReference>
<evidence type="ECO:0000313" key="19">
    <source>
        <dbReference type="EMBL" id="TGJ87122.1"/>
    </source>
</evidence>
<comment type="caution">
    <text evidence="19">The sequence shown here is derived from an EMBL/GenBank/DDBJ whole genome shotgun (WGS) entry which is preliminary data.</text>
</comment>
<evidence type="ECO:0000256" key="12">
    <source>
        <dbReference type="ARBA" id="ARBA00038429"/>
    </source>
</evidence>
<dbReference type="OrthoDB" id="2866996at2759"/>
<feature type="domain" description="Glycoside hydrolase family 2 immunoglobulin-like beta-sandwich" evidence="15">
    <location>
        <begin position="219"/>
        <end position="318"/>
    </location>
</feature>
<dbReference type="AlphaFoldDB" id="A0A4Z0ZE97"/>
<dbReference type="InterPro" id="IPR036156">
    <property type="entry name" value="Beta-gal/glucu_dom_sf"/>
</dbReference>
<organism evidence="19 20">
    <name type="scientific">Xylaria hypoxylon</name>
    <dbReference type="NCBI Taxonomy" id="37992"/>
    <lineage>
        <taxon>Eukaryota</taxon>
        <taxon>Fungi</taxon>
        <taxon>Dikarya</taxon>
        <taxon>Ascomycota</taxon>
        <taxon>Pezizomycotina</taxon>
        <taxon>Sordariomycetes</taxon>
        <taxon>Xylariomycetidae</taxon>
        <taxon>Xylariales</taxon>
        <taxon>Xylariaceae</taxon>
        <taxon>Xylaria</taxon>
    </lineage>
</organism>
<sequence length="874" mass="101104">MTRTRHDLRHGWKFREANGSPSNETPWLPVQNVPTQVHMDLLANENIIVTGPNFGHDAAAYSRFYRIPDPFLDLNELAVRSLAYKQWTYKLQFSKPAELSSERSTSTDLVFEGLDTFATVLLNGSEILKSDNMFVSHRVDVTSLLEDTNELEIHFDSAMLRGRELVKEHSHEHTFYVRQTEVSRVPVRKAQYNWGWDWGPILMTAGPWKPIYLEQYVAKVEDIWTECEVSEDLQTCSGRILAKVSEADGQSVRISLSLVGSVVFEKECTVDSNGIAETPFEITRPELWYPFTHGTQTRYELKATLGSYDTRSKMIGFRRAELIQRKDEFGKSFFFRINGNDVFCGGSCWIPADSFLSQISEQRYRDWVKLLYDGNQNMVRVWGGGIYEHDTFFDACDELGIMVWQDFAFACASYPTYKSYLDSVETEARQNIRRLRSHPSLIIWAGSNEDYQVQERYKLEYNYEDKDPQSWLRSSFPARYTYEYLLPKIMSEEDRFAIYHPTSPWGDGKPTADPTVGDKHQWDIWHGEMNRYQESFRLSARFISEFGMEAYPHLETTRSMITEEKQRYPGSIMMDFRNKAIDHERRVAAYVNENFTVKYDISSYTHLTQIVQAEAMHFAYKTWRRDWGQRKCGGVLVWQLNDCWPTMSWAVVDYYLVKKPAYYAIKNALRPLSIGISREYHDWTSGHVDPTESWKDTKFDLWIASDRAQSVHVDVAVRFISIRTGHEIRPPIELNSVTAHPNTTNEVLKDHEITENTNAKSFNIAEFDPYVIHAVMAIDGDIIASDTYWPQPLKYLDFDDRNITVRVVGDNKVAVSAARPTKGFVFEERQGVEFSDNGFDIVPGQEKVVEVTDVQSLRYTYIGAPEGSIAFPAQ</sequence>
<dbReference type="InterPro" id="IPR054593">
    <property type="entry name" value="Beta-mannosidase-like_N2"/>
</dbReference>
<comment type="pathway">
    <text evidence="3">Glycan metabolism; N-glycan degradation.</text>
</comment>
<dbReference type="Proteomes" id="UP000297716">
    <property type="component" value="Unassembled WGS sequence"/>
</dbReference>
<dbReference type="FunFam" id="3.20.20.80:FF:000050">
    <property type="entry name" value="Beta-mannosidase B"/>
    <property type="match status" value="1"/>
</dbReference>
<keyword evidence="6" id="KW-0964">Secreted</keyword>